<sequence length="234" mass="25531">MSPIAHVPVPIAILAEAAPREDGRSRLRISSYIPEEPETDVTQTLSDYDNISPSSSPSRSSRRHANHDGPSRSSNIRWQPLDSPLTGVTYEESTINSFNAVDQSRSPRHSSVKPRSMTLAEKRRFRIEASASWAESIAHSSSESSALFETRNRSPTPSYEEPRPGVHEAANLLSPLSESIRLRPGRVQVSSSTGASSSKQKKRPTSVSSNPADASSTKSSSRSRQSRQKDSGGY</sequence>
<dbReference type="AlphaFoldDB" id="A0A5C3QRA2"/>
<feature type="compositionally biased region" description="Low complexity" evidence="1">
    <location>
        <begin position="208"/>
        <end position="223"/>
    </location>
</feature>
<feature type="compositionally biased region" description="Low complexity" evidence="1">
    <location>
        <begin position="128"/>
        <end position="146"/>
    </location>
</feature>
<feature type="region of interest" description="Disordered" evidence="1">
    <location>
        <begin position="17"/>
        <end position="85"/>
    </location>
</feature>
<keyword evidence="3" id="KW-1185">Reference proteome</keyword>
<feature type="region of interest" description="Disordered" evidence="1">
    <location>
        <begin position="97"/>
        <end position="234"/>
    </location>
</feature>
<evidence type="ECO:0000256" key="1">
    <source>
        <dbReference type="SAM" id="MobiDB-lite"/>
    </source>
</evidence>
<name>A0A5C3QRA2_9AGAR</name>
<dbReference type="Proteomes" id="UP000305067">
    <property type="component" value="Unassembled WGS sequence"/>
</dbReference>
<evidence type="ECO:0000313" key="2">
    <source>
        <dbReference type="EMBL" id="TFL04506.1"/>
    </source>
</evidence>
<reference evidence="2 3" key="1">
    <citation type="journal article" date="2019" name="Nat. Ecol. Evol.">
        <title>Megaphylogeny resolves global patterns of mushroom evolution.</title>
        <authorList>
            <person name="Varga T."/>
            <person name="Krizsan K."/>
            <person name="Foldi C."/>
            <person name="Dima B."/>
            <person name="Sanchez-Garcia M."/>
            <person name="Sanchez-Ramirez S."/>
            <person name="Szollosi G.J."/>
            <person name="Szarkandi J.G."/>
            <person name="Papp V."/>
            <person name="Albert L."/>
            <person name="Andreopoulos W."/>
            <person name="Angelini C."/>
            <person name="Antonin V."/>
            <person name="Barry K.W."/>
            <person name="Bougher N.L."/>
            <person name="Buchanan P."/>
            <person name="Buyck B."/>
            <person name="Bense V."/>
            <person name="Catcheside P."/>
            <person name="Chovatia M."/>
            <person name="Cooper J."/>
            <person name="Damon W."/>
            <person name="Desjardin D."/>
            <person name="Finy P."/>
            <person name="Geml J."/>
            <person name="Haridas S."/>
            <person name="Hughes K."/>
            <person name="Justo A."/>
            <person name="Karasinski D."/>
            <person name="Kautmanova I."/>
            <person name="Kiss B."/>
            <person name="Kocsube S."/>
            <person name="Kotiranta H."/>
            <person name="LaButti K.M."/>
            <person name="Lechner B.E."/>
            <person name="Liimatainen K."/>
            <person name="Lipzen A."/>
            <person name="Lukacs Z."/>
            <person name="Mihaltcheva S."/>
            <person name="Morgado L.N."/>
            <person name="Niskanen T."/>
            <person name="Noordeloos M.E."/>
            <person name="Ohm R.A."/>
            <person name="Ortiz-Santana B."/>
            <person name="Ovrebo C."/>
            <person name="Racz N."/>
            <person name="Riley R."/>
            <person name="Savchenko A."/>
            <person name="Shiryaev A."/>
            <person name="Soop K."/>
            <person name="Spirin V."/>
            <person name="Szebenyi C."/>
            <person name="Tomsovsky M."/>
            <person name="Tulloss R.E."/>
            <person name="Uehling J."/>
            <person name="Grigoriev I.V."/>
            <person name="Vagvolgyi C."/>
            <person name="Papp T."/>
            <person name="Martin F.M."/>
            <person name="Miettinen O."/>
            <person name="Hibbett D.S."/>
            <person name="Nagy L.G."/>
        </authorList>
    </citation>
    <scope>NUCLEOTIDE SEQUENCE [LARGE SCALE GENOMIC DNA]</scope>
    <source>
        <strain evidence="2 3">CBS 309.79</strain>
    </source>
</reference>
<feature type="compositionally biased region" description="Polar residues" evidence="1">
    <location>
        <begin position="40"/>
        <end position="51"/>
    </location>
</feature>
<organism evidence="2 3">
    <name type="scientific">Pterulicium gracile</name>
    <dbReference type="NCBI Taxonomy" id="1884261"/>
    <lineage>
        <taxon>Eukaryota</taxon>
        <taxon>Fungi</taxon>
        <taxon>Dikarya</taxon>
        <taxon>Basidiomycota</taxon>
        <taxon>Agaricomycotina</taxon>
        <taxon>Agaricomycetes</taxon>
        <taxon>Agaricomycetidae</taxon>
        <taxon>Agaricales</taxon>
        <taxon>Pleurotineae</taxon>
        <taxon>Pterulaceae</taxon>
        <taxon>Pterulicium</taxon>
    </lineage>
</organism>
<dbReference type="EMBL" id="ML178818">
    <property type="protein sequence ID" value="TFL04506.1"/>
    <property type="molecule type" value="Genomic_DNA"/>
</dbReference>
<accession>A0A5C3QRA2</accession>
<proteinExistence type="predicted"/>
<evidence type="ECO:0000313" key="3">
    <source>
        <dbReference type="Proteomes" id="UP000305067"/>
    </source>
</evidence>
<protein>
    <submittedName>
        <fullName evidence="2">Uncharacterized protein</fullName>
    </submittedName>
</protein>
<gene>
    <name evidence="2" type="ORF">BDV98DRAFT_562347</name>
</gene>